<organism evidence="7 8">
    <name type="scientific">Hominisplanchenecus faecis</name>
    <dbReference type="NCBI Taxonomy" id="2885351"/>
    <lineage>
        <taxon>Bacteria</taxon>
        <taxon>Bacillati</taxon>
        <taxon>Bacillota</taxon>
        <taxon>Clostridia</taxon>
        <taxon>Lachnospirales</taxon>
        <taxon>Lachnospiraceae</taxon>
        <taxon>Hominisplanchenecus</taxon>
    </lineage>
</organism>
<evidence type="ECO:0000256" key="3">
    <source>
        <dbReference type="ARBA" id="ARBA00022833"/>
    </source>
</evidence>
<keyword evidence="2" id="KW-0678">Repressor</keyword>
<dbReference type="Gene3D" id="1.10.10.10">
    <property type="entry name" value="Winged helix-like DNA-binding domain superfamily/Winged helix DNA-binding domain"/>
    <property type="match status" value="1"/>
</dbReference>
<evidence type="ECO:0000256" key="2">
    <source>
        <dbReference type="ARBA" id="ARBA00022491"/>
    </source>
</evidence>
<sequence length="127" mass="14673">MAVLKYSKQREAIRDFLAHSEEHPTADMVYMNLRESFPNISLGTVYRNLSLLSETGQILKLNMRDSADRFDGRITPHDHFVCERCHCVEDIFLDDNEEITIAAQKKFDGKIRSHTTTFYGICKKCLA</sequence>
<keyword evidence="3" id="KW-0862">Zinc</keyword>
<evidence type="ECO:0000313" key="8">
    <source>
        <dbReference type="Proteomes" id="UP001299235"/>
    </source>
</evidence>
<keyword evidence="5" id="KW-0238">DNA-binding</keyword>
<dbReference type="EMBL" id="JAJEQE010000051">
    <property type="protein sequence ID" value="MCC2149998.1"/>
    <property type="molecule type" value="Genomic_DNA"/>
</dbReference>
<name>A0ABS8EYD1_9FIRM</name>
<dbReference type="SUPFAM" id="SSF46785">
    <property type="entry name" value="Winged helix' DNA-binding domain"/>
    <property type="match status" value="1"/>
</dbReference>
<evidence type="ECO:0000256" key="1">
    <source>
        <dbReference type="ARBA" id="ARBA00007957"/>
    </source>
</evidence>
<dbReference type="InterPro" id="IPR043135">
    <property type="entry name" value="Fur_C"/>
</dbReference>
<gene>
    <name evidence="7" type="ORF">LKD42_12200</name>
</gene>
<keyword evidence="6" id="KW-0804">Transcription</keyword>
<dbReference type="Pfam" id="PF01475">
    <property type="entry name" value="FUR"/>
    <property type="match status" value="1"/>
</dbReference>
<evidence type="ECO:0000256" key="4">
    <source>
        <dbReference type="ARBA" id="ARBA00023015"/>
    </source>
</evidence>
<dbReference type="Proteomes" id="UP001299235">
    <property type="component" value="Unassembled WGS sequence"/>
</dbReference>
<protein>
    <submittedName>
        <fullName evidence="7">Transcriptional repressor</fullName>
    </submittedName>
</protein>
<evidence type="ECO:0000256" key="5">
    <source>
        <dbReference type="ARBA" id="ARBA00023125"/>
    </source>
</evidence>
<comment type="caution">
    <text evidence="7">The sequence shown here is derived from an EMBL/GenBank/DDBJ whole genome shotgun (WGS) entry which is preliminary data.</text>
</comment>
<dbReference type="PANTHER" id="PTHR33202:SF7">
    <property type="entry name" value="FERRIC UPTAKE REGULATION PROTEIN"/>
    <property type="match status" value="1"/>
</dbReference>
<dbReference type="InterPro" id="IPR036388">
    <property type="entry name" value="WH-like_DNA-bd_sf"/>
</dbReference>
<proteinExistence type="inferred from homology"/>
<dbReference type="PANTHER" id="PTHR33202">
    <property type="entry name" value="ZINC UPTAKE REGULATION PROTEIN"/>
    <property type="match status" value="1"/>
</dbReference>
<comment type="similarity">
    <text evidence="1">Belongs to the Fur family.</text>
</comment>
<keyword evidence="8" id="KW-1185">Reference proteome</keyword>
<dbReference type="InterPro" id="IPR036390">
    <property type="entry name" value="WH_DNA-bd_sf"/>
</dbReference>
<dbReference type="InterPro" id="IPR002481">
    <property type="entry name" value="FUR"/>
</dbReference>
<evidence type="ECO:0000256" key="6">
    <source>
        <dbReference type="ARBA" id="ARBA00023163"/>
    </source>
</evidence>
<keyword evidence="4" id="KW-0805">Transcription regulation</keyword>
<evidence type="ECO:0000313" key="7">
    <source>
        <dbReference type="EMBL" id="MCC2149998.1"/>
    </source>
</evidence>
<dbReference type="RefSeq" id="WP_022118247.1">
    <property type="nucleotide sequence ID" value="NZ_JAJEQE010000051.1"/>
</dbReference>
<accession>A0ABS8EYD1</accession>
<reference evidence="7 8" key="1">
    <citation type="submission" date="2021-10" db="EMBL/GenBank/DDBJ databases">
        <title>Anaerobic single-cell dispensing facilitates the cultivation of human gut bacteria.</title>
        <authorList>
            <person name="Afrizal A."/>
        </authorList>
    </citation>
    <scope>NUCLEOTIDE SEQUENCE [LARGE SCALE GENOMIC DNA]</scope>
    <source>
        <strain evidence="7 8">CLA-AA-H246</strain>
    </source>
</reference>
<dbReference type="Gene3D" id="3.30.1490.190">
    <property type="match status" value="1"/>
</dbReference>
<dbReference type="CDD" id="cd07153">
    <property type="entry name" value="Fur_like"/>
    <property type="match status" value="1"/>
</dbReference>